<accession>A0ABW2S5T4</accession>
<proteinExistence type="predicted"/>
<dbReference type="EMBL" id="JBHTCS010000030">
    <property type="protein sequence ID" value="MFC7451307.1"/>
    <property type="molecule type" value="Genomic_DNA"/>
</dbReference>
<gene>
    <name evidence="2" type="ORF">ACFQS9_25765</name>
</gene>
<evidence type="ECO:0000313" key="3">
    <source>
        <dbReference type="Proteomes" id="UP001596484"/>
    </source>
</evidence>
<keyword evidence="3" id="KW-1185">Reference proteome</keyword>
<keyword evidence="1" id="KW-0732">Signal</keyword>
<dbReference type="RefSeq" id="WP_378409379.1">
    <property type="nucleotide sequence ID" value="NZ_JBHTCS010000030.1"/>
</dbReference>
<feature type="signal peptide" evidence="1">
    <location>
        <begin position="1"/>
        <end position="24"/>
    </location>
</feature>
<evidence type="ECO:0000256" key="1">
    <source>
        <dbReference type="SAM" id="SignalP"/>
    </source>
</evidence>
<name>A0ABW2S5T4_9NOCA</name>
<comment type="caution">
    <text evidence="2">The sequence shown here is derived from an EMBL/GenBank/DDBJ whole genome shotgun (WGS) entry which is preliminary data.</text>
</comment>
<feature type="chain" id="PRO_5046046815" evidence="1">
    <location>
        <begin position="25"/>
        <end position="128"/>
    </location>
</feature>
<sequence>MDQLKLVKAAATLILTASMSVGLAATATAEPINNGAVIDGTGNGTNGGAANGGSGPVVIDGGDSQGDIIINVNILSFNGNGNGNGALSGNANGALSGNANGTANGAGAGNDVGILLNTLLSRVFNVGS</sequence>
<protein>
    <submittedName>
        <fullName evidence="2">Uncharacterized protein</fullName>
    </submittedName>
</protein>
<reference evidence="3" key="1">
    <citation type="journal article" date="2019" name="Int. J. Syst. Evol. Microbiol.">
        <title>The Global Catalogue of Microorganisms (GCM) 10K type strain sequencing project: providing services to taxonomists for standard genome sequencing and annotation.</title>
        <authorList>
            <consortium name="The Broad Institute Genomics Platform"/>
            <consortium name="The Broad Institute Genome Sequencing Center for Infectious Disease"/>
            <person name="Wu L."/>
            <person name="Ma J."/>
        </authorList>
    </citation>
    <scope>NUCLEOTIDE SEQUENCE [LARGE SCALE GENOMIC DNA]</scope>
    <source>
        <strain evidence="3">ICMP 19430</strain>
    </source>
</reference>
<evidence type="ECO:0000313" key="2">
    <source>
        <dbReference type="EMBL" id="MFC7451307.1"/>
    </source>
</evidence>
<dbReference type="Proteomes" id="UP001596484">
    <property type="component" value="Unassembled WGS sequence"/>
</dbReference>
<organism evidence="2 3">
    <name type="scientific">Rhodococcus daqingensis</name>
    <dbReference type="NCBI Taxonomy" id="2479363"/>
    <lineage>
        <taxon>Bacteria</taxon>
        <taxon>Bacillati</taxon>
        <taxon>Actinomycetota</taxon>
        <taxon>Actinomycetes</taxon>
        <taxon>Mycobacteriales</taxon>
        <taxon>Nocardiaceae</taxon>
        <taxon>Rhodococcus</taxon>
    </lineage>
</organism>